<gene>
    <name evidence="1" type="ORF">UY44_C0008G0020</name>
</gene>
<comment type="caution">
    <text evidence="1">The sequence shown here is derived from an EMBL/GenBank/DDBJ whole genome shotgun (WGS) entry which is preliminary data.</text>
</comment>
<protein>
    <submittedName>
        <fullName evidence="1">Uncharacterized protein</fullName>
    </submittedName>
</protein>
<name>A0A0G1VQW2_9BACT</name>
<dbReference type="EMBL" id="LCPZ01000008">
    <property type="protein sequence ID" value="KKW08655.1"/>
    <property type="molecule type" value="Genomic_DNA"/>
</dbReference>
<reference evidence="1 2" key="1">
    <citation type="journal article" date="2015" name="Nature">
        <title>rRNA introns, odd ribosomes, and small enigmatic genomes across a large radiation of phyla.</title>
        <authorList>
            <person name="Brown C.T."/>
            <person name="Hug L.A."/>
            <person name="Thomas B.C."/>
            <person name="Sharon I."/>
            <person name="Castelle C.J."/>
            <person name="Singh A."/>
            <person name="Wilkins M.J."/>
            <person name="Williams K.H."/>
            <person name="Banfield J.F."/>
        </authorList>
    </citation>
    <scope>NUCLEOTIDE SEQUENCE [LARGE SCALE GENOMIC DNA]</scope>
</reference>
<organism evidence="1 2">
    <name type="scientific">Candidatus Kaiserbacteria bacterium GW2011_GWA2_49_19</name>
    <dbReference type="NCBI Taxonomy" id="1618669"/>
    <lineage>
        <taxon>Bacteria</taxon>
        <taxon>Candidatus Kaiseribacteriota</taxon>
    </lineage>
</organism>
<evidence type="ECO:0000313" key="2">
    <source>
        <dbReference type="Proteomes" id="UP000033965"/>
    </source>
</evidence>
<dbReference type="Proteomes" id="UP000033965">
    <property type="component" value="Unassembled WGS sequence"/>
</dbReference>
<dbReference type="AlphaFoldDB" id="A0A0G1VQW2"/>
<evidence type="ECO:0000313" key="1">
    <source>
        <dbReference type="EMBL" id="KKW08655.1"/>
    </source>
</evidence>
<sequence>MNTATKKLTILVEADVYRALQKRVGRGNIGRFLSDVARPHLAHDALLRAGYAEMAADYARENEARAWSEGLVADSYGTHGKK</sequence>
<proteinExistence type="predicted"/>
<accession>A0A0G1VQW2</accession>